<feature type="region of interest" description="Disordered" evidence="1">
    <location>
        <begin position="1"/>
        <end position="27"/>
    </location>
</feature>
<dbReference type="AlphaFoldDB" id="A0A0F9JJF0"/>
<accession>A0A0F9JJF0</accession>
<name>A0A0F9JJF0_9ZZZZ</name>
<protein>
    <submittedName>
        <fullName evidence="2">Uncharacterized protein</fullName>
    </submittedName>
</protein>
<proteinExistence type="predicted"/>
<comment type="caution">
    <text evidence="2">The sequence shown here is derived from an EMBL/GenBank/DDBJ whole genome shotgun (WGS) entry which is preliminary data.</text>
</comment>
<gene>
    <name evidence="2" type="ORF">LCGC14_1817570</name>
</gene>
<evidence type="ECO:0000256" key="1">
    <source>
        <dbReference type="SAM" id="MobiDB-lite"/>
    </source>
</evidence>
<sequence>MAKDQNTEATEDEEAPKQTGVISVESNKSKRSVSFKKTFGANLDEATKLYSVDVVFKIFHQKAVIACQACVRGKLDKLKENGDPMFTEAEAIAAGQAYVPSAPRAGKTKTVDKAAELAQLVRDGKMSKENMALQIMEMHGL</sequence>
<evidence type="ECO:0000313" key="2">
    <source>
        <dbReference type="EMBL" id="KKL99122.1"/>
    </source>
</evidence>
<reference evidence="2" key="1">
    <citation type="journal article" date="2015" name="Nature">
        <title>Complex archaea that bridge the gap between prokaryotes and eukaryotes.</title>
        <authorList>
            <person name="Spang A."/>
            <person name="Saw J.H."/>
            <person name="Jorgensen S.L."/>
            <person name="Zaremba-Niedzwiedzka K."/>
            <person name="Martijn J."/>
            <person name="Lind A.E."/>
            <person name="van Eijk R."/>
            <person name="Schleper C."/>
            <person name="Guy L."/>
            <person name="Ettema T.J."/>
        </authorList>
    </citation>
    <scope>NUCLEOTIDE SEQUENCE</scope>
</reference>
<organism evidence="2">
    <name type="scientific">marine sediment metagenome</name>
    <dbReference type="NCBI Taxonomy" id="412755"/>
    <lineage>
        <taxon>unclassified sequences</taxon>
        <taxon>metagenomes</taxon>
        <taxon>ecological metagenomes</taxon>
    </lineage>
</organism>
<dbReference type="EMBL" id="LAZR01017750">
    <property type="protein sequence ID" value="KKL99122.1"/>
    <property type="molecule type" value="Genomic_DNA"/>
</dbReference>